<evidence type="ECO:0000313" key="2">
    <source>
        <dbReference type="EMBL" id="KRV46833.1"/>
    </source>
</evidence>
<keyword evidence="3" id="KW-1185">Reference proteome</keyword>
<protein>
    <recommendedName>
        <fullName evidence="4">Secreted protein</fullName>
    </recommendedName>
</protein>
<reference evidence="2 3" key="1">
    <citation type="submission" date="2015-10" db="EMBL/GenBank/DDBJ databases">
        <title>Draft genome sequence of pyrrolomycin-producing Streptomyces vitaminophilus.</title>
        <authorList>
            <person name="Graham D.E."/>
            <person name="Mahan K.M."/>
            <person name="Klingeman D.M."/>
            <person name="Hettich R.L."/>
            <person name="Parry R.J."/>
        </authorList>
    </citation>
    <scope>NUCLEOTIDE SEQUENCE [LARGE SCALE GENOMIC DNA]</scope>
    <source>
        <strain evidence="2 3">ATCC 31673</strain>
    </source>
</reference>
<comment type="caution">
    <text evidence="2">The sequence shown here is derived from an EMBL/GenBank/DDBJ whole genome shotgun (WGS) entry which is preliminary data.</text>
</comment>
<evidence type="ECO:0008006" key="4">
    <source>
        <dbReference type="Google" id="ProtNLM"/>
    </source>
</evidence>
<proteinExistence type="predicted"/>
<dbReference type="AlphaFoldDB" id="A0A0T6LLR2"/>
<dbReference type="eggNOG" id="COG1376">
    <property type="taxonomic scope" value="Bacteria"/>
</dbReference>
<evidence type="ECO:0000313" key="3">
    <source>
        <dbReference type="Proteomes" id="UP000050867"/>
    </source>
</evidence>
<accession>A0A0T6LLR2</accession>
<feature type="compositionally biased region" description="Basic and acidic residues" evidence="1">
    <location>
        <begin position="61"/>
        <end position="73"/>
    </location>
</feature>
<dbReference type="Proteomes" id="UP000050867">
    <property type="component" value="Unassembled WGS sequence"/>
</dbReference>
<name>A0A0T6LLR2_WENVI</name>
<organism evidence="2 3">
    <name type="scientific">Wenjunlia vitaminophila</name>
    <name type="common">Streptomyces vitaminophilus</name>
    <dbReference type="NCBI Taxonomy" id="76728"/>
    <lineage>
        <taxon>Bacteria</taxon>
        <taxon>Bacillati</taxon>
        <taxon>Actinomycetota</taxon>
        <taxon>Actinomycetes</taxon>
        <taxon>Kitasatosporales</taxon>
        <taxon>Streptomycetaceae</taxon>
        <taxon>Wenjunlia</taxon>
    </lineage>
</organism>
<dbReference type="OrthoDB" id="5242394at2"/>
<evidence type="ECO:0000256" key="1">
    <source>
        <dbReference type="SAM" id="MobiDB-lite"/>
    </source>
</evidence>
<feature type="region of interest" description="Disordered" evidence="1">
    <location>
        <begin position="51"/>
        <end position="82"/>
    </location>
</feature>
<dbReference type="EMBL" id="LLZU01000038">
    <property type="protein sequence ID" value="KRV46833.1"/>
    <property type="molecule type" value="Genomic_DNA"/>
</dbReference>
<sequence length="199" mass="20711">MSKAAKPYKSERKGRVVPGVASATAVAALTTAAFAGVAFLGVQALDSLREGGSVALPPDATETRRHSPGRHEPTVVPPRSGHGKRVVYSVSAQRVWLVRPDGGLLRTFTVTPGAVQPVPGHYQVRSRTGRATGSDGVPVEHVVRFSDADGTPIGFSATVDEDARPGTSGVGGGAIREGRADGEAMWRFAVIDVPVVVVR</sequence>
<gene>
    <name evidence="2" type="ORF">AQ490_08580</name>
</gene>